<dbReference type="CDD" id="cd10567">
    <property type="entry name" value="SWIB-MDM2_like"/>
    <property type="match status" value="1"/>
</dbReference>
<dbReference type="Pfam" id="PF02201">
    <property type="entry name" value="SWIB"/>
    <property type="match status" value="1"/>
</dbReference>
<dbReference type="SMART" id="SM00151">
    <property type="entry name" value="SWIB"/>
    <property type="match status" value="1"/>
</dbReference>
<proteinExistence type="predicted"/>
<dbReference type="InterPro" id="IPR036885">
    <property type="entry name" value="SWIB_MDM2_dom_sf"/>
</dbReference>
<dbReference type="SUPFAM" id="SSF47592">
    <property type="entry name" value="SWIB/MDM2 domain"/>
    <property type="match status" value="1"/>
</dbReference>
<sequence length="254" mass="27893">MSYDVQSLESSIRAILSAPGVDLSTISAKRVRKQLMEDDPQLTADIVRENKEEIDGLISQVFEEVSSPGQDDEDDEGDVKLNKRKKKGGDDNDDEVSRPVKKKAKNGQEKSDEKLARKLSNEINGRTTRGAGKNRNNGAAKKGRTKKSAATVGSDNDDDEEGGGKKKRGGGGGGFKKEYILSEPLSALLQVEKMSRPQVVKGIWDHIKGNALQNPNNKREIICDGSMKAVFNVEKIDMFQMNKVLGQHLHESES</sequence>
<name>A0A8H7F8J3_AGABI</name>
<evidence type="ECO:0000313" key="4">
    <source>
        <dbReference type="Proteomes" id="UP000629468"/>
    </source>
</evidence>
<feature type="compositionally biased region" description="Basic and acidic residues" evidence="1">
    <location>
        <begin position="106"/>
        <end position="120"/>
    </location>
</feature>
<protein>
    <recommendedName>
        <fullName evidence="2">DM2 domain-containing protein</fullName>
    </recommendedName>
</protein>
<evidence type="ECO:0000313" key="3">
    <source>
        <dbReference type="EMBL" id="KAF7782680.1"/>
    </source>
</evidence>
<evidence type="ECO:0000259" key="2">
    <source>
        <dbReference type="PROSITE" id="PS51925"/>
    </source>
</evidence>
<evidence type="ECO:0000256" key="1">
    <source>
        <dbReference type="SAM" id="MobiDB-lite"/>
    </source>
</evidence>
<reference evidence="3 4" key="1">
    <citation type="journal article" name="Sci. Rep.">
        <title>Telomere-to-telomere assembled and centromere annotated genomes of the two main subspecies of the button mushroom Agaricus bisporus reveal especially polymorphic chromosome ends.</title>
        <authorList>
            <person name="Sonnenberg A.S.M."/>
            <person name="Sedaghat-Telgerd N."/>
            <person name="Lavrijssen B."/>
            <person name="Ohm R.A."/>
            <person name="Hendrickx P.M."/>
            <person name="Scholtmeijer K."/>
            <person name="Baars J.J.P."/>
            <person name="van Peer A."/>
        </authorList>
    </citation>
    <scope>NUCLEOTIDE SEQUENCE [LARGE SCALE GENOMIC DNA]</scope>
    <source>
        <strain evidence="3 4">H119_p4</strain>
    </source>
</reference>
<dbReference type="Proteomes" id="UP000629468">
    <property type="component" value="Unassembled WGS sequence"/>
</dbReference>
<feature type="region of interest" description="Disordered" evidence="1">
    <location>
        <begin position="63"/>
        <end position="175"/>
    </location>
</feature>
<dbReference type="InterPro" id="IPR003121">
    <property type="entry name" value="SWIB_MDM2_domain"/>
</dbReference>
<dbReference type="AlphaFoldDB" id="A0A8H7F8J3"/>
<comment type="caution">
    <text evidence="3">The sequence shown here is derived from an EMBL/GenBank/DDBJ whole genome shotgun (WGS) entry which is preliminary data.</text>
</comment>
<dbReference type="EMBL" id="JABXXO010000003">
    <property type="protein sequence ID" value="KAF7782680.1"/>
    <property type="molecule type" value="Genomic_DNA"/>
</dbReference>
<feature type="domain" description="DM2" evidence="2">
    <location>
        <begin position="174"/>
        <end position="251"/>
    </location>
</feature>
<dbReference type="PROSITE" id="PS51925">
    <property type="entry name" value="SWIB_MDM2"/>
    <property type="match status" value="1"/>
</dbReference>
<organism evidence="3 4">
    <name type="scientific">Agaricus bisporus var. burnettii</name>
    <dbReference type="NCBI Taxonomy" id="192524"/>
    <lineage>
        <taxon>Eukaryota</taxon>
        <taxon>Fungi</taxon>
        <taxon>Dikarya</taxon>
        <taxon>Basidiomycota</taxon>
        <taxon>Agaricomycotina</taxon>
        <taxon>Agaricomycetes</taxon>
        <taxon>Agaricomycetidae</taxon>
        <taxon>Agaricales</taxon>
        <taxon>Agaricineae</taxon>
        <taxon>Agaricaceae</taxon>
        <taxon>Agaricus</taxon>
    </lineage>
</organism>
<dbReference type="Gene3D" id="1.10.245.10">
    <property type="entry name" value="SWIB/MDM2 domain"/>
    <property type="match status" value="1"/>
</dbReference>
<gene>
    <name evidence="3" type="ORF">Agabi119p4_2056</name>
</gene>
<accession>A0A8H7F8J3</accession>
<dbReference type="PANTHER" id="PTHR13844">
    <property type="entry name" value="SWI/SNF-RELATED MATRIX-ASSOCIATED ACTIN-DEPENDENT REGULATOR OF CHROMATIN SUBFAMILY D"/>
    <property type="match status" value="1"/>
</dbReference>
<dbReference type="InterPro" id="IPR019835">
    <property type="entry name" value="SWIB_domain"/>
</dbReference>